<sequence>MTMSTKWFKPNLLILIPHHTALTFNLQAACPHCLIPSRRRDGSSKSPCPRASTYSLEVAQVEIFSCIMCNQCTVPLLPDFEANDQMTLNDAARSSQWNRRALGEHLACRRDLLSSSESKNIQLNQETCPPN</sequence>
<gene>
    <name evidence="2" type="ORF">M413DRAFT_384092</name>
</gene>
<dbReference type="Proteomes" id="UP000053424">
    <property type="component" value="Unassembled WGS sequence"/>
</dbReference>
<name>A0A0C2YRB5_HEBCY</name>
<keyword evidence="3" id="KW-1185">Reference proteome</keyword>
<proteinExistence type="predicted"/>
<feature type="chain" id="PRO_5002159576" evidence="1">
    <location>
        <begin position="24"/>
        <end position="131"/>
    </location>
</feature>
<feature type="signal peptide" evidence="1">
    <location>
        <begin position="1"/>
        <end position="23"/>
    </location>
</feature>
<reference evidence="3" key="2">
    <citation type="submission" date="2015-01" db="EMBL/GenBank/DDBJ databases">
        <title>Evolutionary Origins and Diversification of the Mycorrhizal Mutualists.</title>
        <authorList>
            <consortium name="DOE Joint Genome Institute"/>
            <consortium name="Mycorrhizal Genomics Consortium"/>
            <person name="Kohler A."/>
            <person name="Kuo A."/>
            <person name="Nagy L.G."/>
            <person name="Floudas D."/>
            <person name="Copeland A."/>
            <person name="Barry K.W."/>
            <person name="Cichocki N."/>
            <person name="Veneault-Fourrey C."/>
            <person name="LaButti K."/>
            <person name="Lindquist E.A."/>
            <person name="Lipzen A."/>
            <person name="Lundell T."/>
            <person name="Morin E."/>
            <person name="Murat C."/>
            <person name="Riley R."/>
            <person name="Ohm R."/>
            <person name="Sun H."/>
            <person name="Tunlid A."/>
            <person name="Henrissat B."/>
            <person name="Grigoriev I.V."/>
            <person name="Hibbett D.S."/>
            <person name="Martin F."/>
        </authorList>
    </citation>
    <scope>NUCLEOTIDE SEQUENCE [LARGE SCALE GENOMIC DNA]</scope>
    <source>
        <strain evidence="3">h7</strain>
    </source>
</reference>
<evidence type="ECO:0000313" key="3">
    <source>
        <dbReference type="Proteomes" id="UP000053424"/>
    </source>
</evidence>
<organism evidence="2 3">
    <name type="scientific">Hebeloma cylindrosporum</name>
    <dbReference type="NCBI Taxonomy" id="76867"/>
    <lineage>
        <taxon>Eukaryota</taxon>
        <taxon>Fungi</taxon>
        <taxon>Dikarya</taxon>
        <taxon>Basidiomycota</taxon>
        <taxon>Agaricomycotina</taxon>
        <taxon>Agaricomycetes</taxon>
        <taxon>Agaricomycetidae</taxon>
        <taxon>Agaricales</taxon>
        <taxon>Agaricineae</taxon>
        <taxon>Hymenogastraceae</taxon>
        <taxon>Hebeloma</taxon>
    </lineage>
</organism>
<keyword evidence="1" id="KW-0732">Signal</keyword>
<dbReference type="EMBL" id="KN831775">
    <property type="protein sequence ID" value="KIM43572.1"/>
    <property type="molecule type" value="Genomic_DNA"/>
</dbReference>
<reference evidence="2 3" key="1">
    <citation type="submission" date="2014-04" db="EMBL/GenBank/DDBJ databases">
        <authorList>
            <consortium name="DOE Joint Genome Institute"/>
            <person name="Kuo A."/>
            <person name="Gay G."/>
            <person name="Dore J."/>
            <person name="Kohler A."/>
            <person name="Nagy L.G."/>
            <person name="Floudas D."/>
            <person name="Copeland A."/>
            <person name="Barry K.W."/>
            <person name="Cichocki N."/>
            <person name="Veneault-Fourrey C."/>
            <person name="LaButti K."/>
            <person name="Lindquist E.A."/>
            <person name="Lipzen A."/>
            <person name="Lundell T."/>
            <person name="Morin E."/>
            <person name="Murat C."/>
            <person name="Sun H."/>
            <person name="Tunlid A."/>
            <person name="Henrissat B."/>
            <person name="Grigoriev I.V."/>
            <person name="Hibbett D.S."/>
            <person name="Martin F."/>
            <person name="Nordberg H.P."/>
            <person name="Cantor M.N."/>
            <person name="Hua S.X."/>
        </authorList>
    </citation>
    <scope>NUCLEOTIDE SEQUENCE [LARGE SCALE GENOMIC DNA]</scope>
    <source>
        <strain evidence="3">h7</strain>
    </source>
</reference>
<dbReference type="AlphaFoldDB" id="A0A0C2YRB5"/>
<accession>A0A0C2YRB5</accession>
<dbReference type="HOGENOM" id="CLU_1927886_0_0_1"/>
<protein>
    <submittedName>
        <fullName evidence="2">Uncharacterized protein</fullName>
    </submittedName>
</protein>
<evidence type="ECO:0000313" key="2">
    <source>
        <dbReference type="EMBL" id="KIM43572.1"/>
    </source>
</evidence>
<evidence type="ECO:0000256" key="1">
    <source>
        <dbReference type="SAM" id="SignalP"/>
    </source>
</evidence>